<dbReference type="EMBL" id="BPVZ01000563">
    <property type="protein sequence ID" value="GKV51910.1"/>
    <property type="molecule type" value="Genomic_DNA"/>
</dbReference>
<protein>
    <recommendedName>
        <fullName evidence="9">NB-ARC domain-containing protein</fullName>
    </recommendedName>
</protein>
<dbReference type="Gene3D" id="1.10.10.10">
    <property type="entry name" value="Winged helix-like DNA-binding domain superfamily/Winged helix DNA-binding domain"/>
    <property type="match status" value="1"/>
</dbReference>
<dbReference type="SUPFAM" id="SSF52058">
    <property type="entry name" value="L domain-like"/>
    <property type="match status" value="2"/>
</dbReference>
<evidence type="ECO:0000256" key="1">
    <source>
        <dbReference type="ARBA" id="ARBA00022614"/>
    </source>
</evidence>
<comment type="caution">
    <text evidence="7">The sequence shown here is derived from an EMBL/GenBank/DDBJ whole genome shotgun (WGS) entry which is preliminary data.</text>
</comment>
<evidence type="ECO:0000259" key="5">
    <source>
        <dbReference type="Pfam" id="PF23559"/>
    </source>
</evidence>
<dbReference type="GO" id="GO:0043531">
    <property type="term" value="F:ADP binding"/>
    <property type="evidence" value="ECO:0007669"/>
    <property type="project" value="InterPro"/>
</dbReference>
<dbReference type="AlphaFoldDB" id="A0AAV5MPR4"/>
<reference evidence="7 8" key="1">
    <citation type="journal article" date="2021" name="Commun. Biol.">
        <title>The genome of Shorea leprosula (Dipterocarpaceae) highlights the ecological relevance of drought in aseasonal tropical rainforests.</title>
        <authorList>
            <person name="Ng K.K.S."/>
            <person name="Kobayashi M.J."/>
            <person name="Fawcett J.A."/>
            <person name="Hatakeyama M."/>
            <person name="Paape T."/>
            <person name="Ng C.H."/>
            <person name="Ang C.C."/>
            <person name="Tnah L.H."/>
            <person name="Lee C.T."/>
            <person name="Nishiyama T."/>
            <person name="Sese J."/>
            <person name="O'Brien M.J."/>
            <person name="Copetti D."/>
            <person name="Mohd Noor M.I."/>
            <person name="Ong R.C."/>
            <person name="Putra M."/>
            <person name="Sireger I.Z."/>
            <person name="Indrioko S."/>
            <person name="Kosugi Y."/>
            <person name="Izuno A."/>
            <person name="Isagi Y."/>
            <person name="Lee S.L."/>
            <person name="Shimizu K.K."/>
        </authorList>
    </citation>
    <scope>NUCLEOTIDE SEQUENCE [LARGE SCALE GENOMIC DNA]</scope>
    <source>
        <strain evidence="7">214</strain>
    </source>
</reference>
<dbReference type="InterPro" id="IPR036388">
    <property type="entry name" value="WH-like_DNA-bd_sf"/>
</dbReference>
<dbReference type="Proteomes" id="UP001054252">
    <property type="component" value="Unassembled WGS sequence"/>
</dbReference>
<evidence type="ECO:0008006" key="9">
    <source>
        <dbReference type="Google" id="ProtNLM"/>
    </source>
</evidence>
<keyword evidence="3" id="KW-0611">Plant defense</keyword>
<evidence type="ECO:0000256" key="3">
    <source>
        <dbReference type="ARBA" id="ARBA00022821"/>
    </source>
</evidence>
<dbReference type="Pfam" id="PF00931">
    <property type="entry name" value="NB-ARC"/>
    <property type="match status" value="1"/>
</dbReference>
<feature type="domain" description="R13L1/DRL21-like LRR repeat region" evidence="6">
    <location>
        <begin position="566"/>
        <end position="688"/>
    </location>
</feature>
<keyword evidence="1" id="KW-0433">Leucine-rich repeat</keyword>
<keyword evidence="2" id="KW-0677">Repeat</keyword>
<gene>
    <name evidence="7" type="ORF">SLEP1_g58527</name>
</gene>
<dbReference type="Pfam" id="PF25019">
    <property type="entry name" value="LRR_R13L1-DRL21"/>
    <property type="match status" value="2"/>
</dbReference>
<dbReference type="SUPFAM" id="SSF52540">
    <property type="entry name" value="P-loop containing nucleoside triphosphate hydrolases"/>
    <property type="match status" value="1"/>
</dbReference>
<accession>A0AAV5MPR4</accession>
<sequence length="1028" mass="116563">MADQIKDLNSALDNLNASAANLGLHYRLANNTLKLFEPAREQTGSLRSLHQPQMDRQFVLGRDDDTLKIVQLLIDSSNQQPLCVISIVGMAGIGKTTLAKLAHNNHEVSRHYKEKVWICVSQNFDVKRILKEMLDSLDPTYCGNERSIDALVQKLQEVLGEKNFLLILDGVCNEDRQKWELLKRCLLKISQNVGNKVLVTCRIMSVAIIMGSLPQHMYVVKLLRKDKAVSIIEPGVFQCSPGQLKDREHIVQDIAHGCRGFPLVVSIVEGILCNNMDIDSWLSTKEILQAWHSYQELHDVLYRLLQLTFDRLPGLALKQCFAYCSIFPKDSVMEKEMLIQLWMAQGFLQPSEESSEEMEDIGDKYFNCLLSYSLFQDEERDFHRHIVRCKMHDLIHDVAQSISKFETLILENGSASNIPNIRHLNLISYENMGPSKSRDLYSLFSKVDVRPNVPVNFKRLLVLSFCGADIDKLPTSLGKLKRLRYLDVSETKIKKLPKFISKLYNLQTFRFRSCNSLRKPPEIGDLISLRHIYFNDKKHMPTSIGRLTCLQTLPLFVVGLQKGHGIEELGCLSQLKGKLEICNLENVRDKSTAMRAQLLEKSAVYDLEFEWEYCSEERSKQNEDVFEGLVPPSNVKSLTIKGYGGENCPSWMVDEDHLFSNLVMLSLLNCHNLRSIPSFRLGNLVKLRFSFCGNLESIQSVSLSREAGLVIDNCRNLKTIAVSSLQELRIDNCDELTSIEFNTSAMESLKEVNIESCAKLRSLPVVCELATLQILHIWDCQELSSIGESLSMSTNLKELMIRKCPSLMSVPSIHGLSLLHTLSIQECDGLTSLPSGLPSCIALEQLIIHGNNLNSNLEDLNELCCLVHLDISRCRNLISIPGESLGSLACLKILCIGGFSEELEEFPVLSSISHPKPSLENLTMIGWENLRDLPHQIRHLTHLRELRIKDFHGVEALPDWLGDLTSLQTLRIIDCKSLKHMPSLEAMHHLSNLYFLRIDNCPELKVRCDREGSSEWPKISHIISIIIN</sequence>
<proteinExistence type="predicted"/>
<evidence type="ECO:0000259" key="6">
    <source>
        <dbReference type="Pfam" id="PF25019"/>
    </source>
</evidence>
<evidence type="ECO:0000256" key="2">
    <source>
        <dbReference type="ARBA" id="ARBA00022737"/>
    </source>
</evidence>
<evidence type="ECO:0000259" key="4">
    <source>
        <dbReference type="Pfam" id="PF00931"/>
    </source>
</evidence>
<feature type="domain" description="Disease resistance protein winged helix" evidence="5">
    <location>
        <begin position="326"/>
        <end position="399"/>
    </location>
</feature>
<dbReference type="InterPro" id="IPR032675">
    <property type="entry name" value="LRR_dom_sf"/>
</dbReference>
<dbReference type="PANTHER" id="PTHR36766:SF70">
    <property type="entry name" value="DISEASE RESISTANCE PROTEIN RGA4"/>
    <property type="match status" value="1"/>
</dbReference>
<evidence type="ECO:0000313" key="7">
    <source>
        <dbReference type="EMBL" id="GKV51910.1"/>
    </source>
</evidence>
<dbReference type="Gene3D" id="3.80.10.10">
    <property type="entry name" value="Ribonuclease Inhibitor"/>
    <property type="match status" value="2"/>
</dbReference>
<dbReference type="Gene3D" id="3.40.50.300">
    <property type="entry name" value="P-loop containing nucleotide triphosphate hydrolases"/>
    <property type="match status" value="1"/>
</dbReference>
<dbReference type="InterPro" id="IPR056789">
    <property type="entry name" value="LRR_R13L1-DRL21"/>
</dbReference>
<dbReference type="PANTHER" id="PTHR36766">
    <property type="entry name" value="PLANT BROAD-SPECTRUM MILDEW RESISTANCE PROTEIN RPW8"/>
    <property type="match status" value="1"/>
</dbReference>
<evidence type="ECO:0000313" key="8">
    <source>
        <dbReference type="Proteomes" id="UP001054252"/>
    </source>
</evidence>
<keyword evidence="8" id="KW-1185">Reference proteome</keyword>
<dbReference type="InterPro" id="IPR027417">
    <property type="entry name" value="P-loop_NTPase"/>
</dbReference>
<feature type="domain" description="R13L1/DRL21-like LRR repeat region" evidence="6">
    <location>
        <begin position="938"/>
        <end position="995"/>
    </location>
</feature>
<dbReference type="PRINTS" id="PR00364">
    <property type="entry name" value="DISEASERSIST"/>
</dbReference>
<dbReference type="InterPro" id="IPR002182">
    <property type="entry name" value="NB-ARC"/>
</dbReference>
<dbReference type="GO" id="GO:0006952">
    <property type="term" value="P:defense response"/>
    <property type="evidence" value="ECO:0007669"/>
    <property type="project" value="UniProtKB-KW"/>
</dbReference>
<feature type="domain" description="NB-ARC" evidence="4">
    <location>
        <begin position="66"/>
        <end position="238"/>
    </location>
</feature>
<dbReference type="InterPro" id="IPR058922">
    <property type="entry name" value="WHD_DRP"/>
</dbReference>
<name>A0AAV5MPR4_9ROSI</name>
<dbReference type="FunFam" id="1.10.10.10:FF:000322">
    <property type="entry name" value="Probable disease resistance protein At1g63360"/>
    <property type="match status" value="1"/>
</dbReference>
<organism evidence="7 8">
    <name type="scientific">Rubroshorea leprosula</name>
    <dbReference type="NCBI Taxonomy" id="152421"/>
    <lineage>
        <taxon>Eukaryota</taxon>
        <taxon>Viridiplantae</taxon>
        <taxon>Streptophyta</taxon>
        <taxon>Embryophyta</taxon>
        <taxon>Tracheophyta</taxon>
        <taxon>Spermatophyta</taxon>
        <taxon>Magnoliopsida</taxon>
        <taxon>eudicotyledons</taxon>
        <taxon>Gunneridae</taxon>
        <taxon>Pentapetalae</taxon>
        <taxon>rosids</taxon>
        <taxon>malvids</taxon>
        <taxon>Malvales</taxon>
        <taxon>Dipterocarpaceae</taxon>
        <taxon>Rubroshorea</taxon>
    </lineage>
</organism>
<dbReference type="Pfam" id="PF23559">
    <property type="entry name" value="WHD_DRP"/>
    <property type="match status" value="1"/>
</dbReference>